<dbReference type="GO" id="GO:0000110">
    <property type="term" value="C:nucleotide-excision repair factor 1 complex"/>
    <property type="evidence" value="ECO:0007669"/>
    <property type="project" value="TreeGrafter"/>
</dbReference>
<keyword evidence="8" id="KW-0234">DNA repair</keyword>
<reference evidence="12 13" key="2">
    <citation type="journal article" date="2018" name="Elife">
        <title>Firefly genomes illuminate parallel origins of bioluminescence in beetles.</title>
        <authorList>
            <person name="Fallon T.R."/>
            <person name="Lower S.E."/>
            <person name="Chang C.H."/>
            <person name="Bessho-Uehara M."/>
            <person name="Martin G.J."/>
            <person name="Bewick A.J."/>
            <person name="Behringer M."/>
            <person name="Debat H.J."/>
            <person name="Wong I."/>
            <person name="Day J.C."/>
            <person name="Suvorov A."/>
            <person name="Silva C.J."/>
            <person name="Stanger-Hall K.F."/>
            <person name="Hall D.W."/>
            <person name="Schmitz R.J."/>
            <person name="Nelson D.R."/>
            <person name="Lewis S.M."/>
            <person name="Shigenobu S."/>
            <person name="Bybee S.M."/>
            <person name="Larracuente A.M."/>
            <person name="Oba Y."/>
            <person name="Weng J.K."/>
        </authorList>
    </citation>
    <scope>NUCLEOTIDE SEQUENCE [LARGE SCALE GENOMIC DNA]</scope>
    <source>
        <strain evidence="12">1611_PpyrPB1</strain>
        <tissue evidence="12">Whole body</tissue>
    </source>
</reference>
<dbReference type="Proteomes" id="UP000327044">
    <property type="component" value="Unassembled WGS sequence"/>
</dbReference>
<evidence type="ECO:0000256" key="7">
    <source>
        <dbReference type="ARBA" id="ARBA00023125"/>
    </source>
</evidence>
<comment type="similarity">
    <text evidence="2">Belongs to the XPA family.</text>
</comment>
<dbReference type="PANTHER" id="PTHR10142">
    <property type="entry name" value="DNA REPAIR PROTEIN COMPLEMENTING XP-A CELLS"/>
    <property type="match status" value="1"/>
</dbReference>
<protein>
    <recommendedName>
        <fullName evidence="10">XPA C-terminal domain-containing protein</fullName>
    </recommendedName>
</protein>
<dbReference type="SUPFAM" id="SSF57716">
    <property type="entry name" value="Glucocorticoid receptor-like (DNA-binding domain)"/>
    <property type="match status" value="1"/>
</dbReference>
<dbReference type="GO" id="GO:0006284">
    <property type="term" value="P:base-excision repair"/>
    <property type="evidence" value="ECO:0007669"/>
    <property type="project" value="TreeGrafter"/>
</dbReference>
<dbReference type="GO" id="GO:0008270">
    <property type="term" value="F:zinc ion binding"/>
    <property type="evidence" value="ECO:0007669"/>
    <property type="project" value="UniProtKB-KW"/>
</dbReference>
<dbReference type="InParanoid" id="A0A1Y1K177"/>
<dbReference type="GO" id="GO:0070914">
    <property type="term" value="P:UV-damage excision repair"/>
    <property type="evidence" value="ECO:0007669"/>
    <property type="project" value="TreeGrafter"/>
</dbReference>
<name>A0A1Y1K177_PHOPY</name>
<evidence type="ECO:0000256" key="8">
    <source>
        <dbReference type="ARBA" id="ARBA00023204"/>
    </source>
</evidence>
<evidence type="ECO:0000313" key="13">
    <source>
        <dbReference type="Proteomes" id="UP000327044"/>
    </source>
</evidence>
<dbReference type="GO" id="GO:1901255">
    <property type="term" value="P:nucleotide-excision repair involved in interstrand cross-link repair"/>
    <property type="evidence" value="ECO:0007669"/>
    <property type="project" value="TreeGrafter"/>
</dbReference>
<dbReference type="GO" id="GO:0003684">
    <property type="term" value="F:damaged DNA binding"/>
    <property type="evidence" value="ECO:0007669"/>
    <property type="project" value="InterPro"/>
</dbReference>
<sequence length="240" mass="28259">MSSQKKESRYHPYSKCDVVSIDKSVITINGTKFKDTGGGFLLEEAAEKVDAPITCVTEEAPLFKDDRPTCEKCNKIFSKSWLFDTFDFPVCDECKDSEEEHRLITKTEAMKEYLLKDYDLDKREPALKFIKRKNPHNSHWGDMKLYLQLQIEKRALEVWGSQEKIEEELEKREEKRVISKSKKYQKQMKELRMAVRSSLYNKTSTASHKHEFGPETYNSDDDNYTHVCITCQYEETFEKM</sequence>
<evidence type="ECO:0000256" key="9">
    <source>
        <dbReference type="ARBA" id="ARBA00023242"/>
    </source>
</evidence>
<evidence type="ECO:0000313" key="12">
    <source>
        <dbReference type="EMBL" id="KAB0795206.1"/>
    </source>
</evidence>
<reference evidence="12" key="3">
    <citation type="submission" date="2019-08" db="EMBL/GenBank/DDBJ databases">
        <authorList>
            <consortium name="Photinus pyralis genome working group"/>
            <person name="Fallon T.R."/>
            <person name="Sander Lower S.E."/>
            <person name="Weng J.-K."/>
        </authorList>
    </citation>
    <scope>NUCLEOTIDE SEQUENCE</scope>
    <source>
        <strain evidence="12">1611_PpyrPB1</strain>
        <tissue evidence="12">Whole body</tissue>
    </source>
</reference>
<feature type="domain" description="XPA C-terminal" evidence="10">
    <location>
        <begin position="100"/>
        <end position="151"/>
    </location>
</feature>
<dbReference type="AlphaFoldDB" id="A0A1Y1K177"/>
<organism evidence="11">
    <name type="scientific">Photinus pyralis</name>
    <name type="common">Common eastern firefly</name>
    <name type="synonym">Lampyris pyralis</name>
    <dbReference type="NCBI Taxonomy" id="7054"/>
    <lineage>
        <taxon>Eukaryota</taxon>
        <taxon>Metazoa</taxon>
        <taxon>Ecdysozoa</taxon>
        <taxon>Arthropoda</taxon>
        <taxon>Hexapoda</taxon>
        <taxon>Insecta</taxon>
        <taxon>Pterygota</taxon>
        <taxon>Neoptera</taxon>
        <taxon>Endopterygota</taxon>
        <taxon>Coleoptera</taxon>
        <taxon>Polyphaga</taxon>
        <taxon>Elateriformia</taxon>
        <taxon>Elateroidea</taxon>
        <taxon>Lampyridae</taxon>
        <taxon>Lampyrinae</taxon>
        <taxon>Photinus</taxon>
    </lineage>
</organism>
<keyword evidence="7" id="KW-0238">DNA-binding</keyword>
<evidence type="ECO:0000256" key="2">
    <source>
        <dbReference type="ARBA" id="ARBA00005548"/>
    </source>
</evidence>
<keyword evidence="13" id="KW-1185">Reference proteome</keyword>
<dbReference type="EMBL" id="VVIM01000008">
    <property type="protein sequence ID" value="KAB0795206.1"/>
    <property type="molecule type" value="Genomic_DNA"/>
</dbReference>
<evidence type="ECO:0000256" key="5">
    <source>
        <dbReference type="ARBA" id="ARBA00022771"/>
    </source>
</evidence>
<dbReference type="GO" id="GO:0000715">
    <property type="term" value="P:nucleotide-excision repair, DNA damage recognition"/>
    <property type="evidence" value="ECO:0007669"/>
    <property type="project" value="TreeGrafter"/>
</dbReference>
<evidence type="ECO:0000256" key="1">
    <source>
        <dbReference type="ARBA" id="ARBA00004123"/>
    </source>
</evidence>
<dbReference type="OrthoDB" id="68328at2759"/>
<dbReference type="InterPro" id="IPR009061">
    <property type="entry name" value="DNA-bd_dom_put_sf"/>
</dbReference>
<dbReference type="CDD" id="cd21076">
    <property type="entry name" value="DBD_XPA"/>
    <property type="match status" value="1"/>
</dbReference>
<dbReference type="InterPro" id="IPR022652">
    <property type="entry name" value="Znf_XPA_CS"/>
</dbReference>
<evidence type="ECO:0000256" key="6">
    <source>
        <dbReference type="ARBA" id="ARBA00022833"/>
    </source>
</evidence>
<dbReference type="FunFam" id="3.90.530.10:FF:000001">
    <property type="entry name" value="DNA repair protein complementing XP-A cells"/>
    <property type="match status" value="1"/>
</dbReference>
<dbReference type="Pfam" id="PF05181">
    <property type="entry name" value="XPA_C"/>
    <property type="match status" value="1"/>
</dbReference>
<dbReference type="NCBIfam" id="TIGR00598">
    <property type="entry name" value="rad14"/>
    <property type="match status" value="1"/>
</dbReference>
<dbReference type="InterPro" id="IPR022656">
    <property type="entry name" value="XPA_C"/>
</dbReference>
<dbReference type="PANTHER" id="PTHR10142:SF0">
    <property type="entry name" value="DNA REPAIR PROTEIN COMPLEMENTING XP-A CELLS"/>
    <property type="match status" value="1"/>
</dbReference>
<keyword evidence="4" id="KW-0227">DNA damage</keyword>
<dbReference type="InterPro" id="IPR037129">
    <property type="entry name" value="XPA_sf"/>
</dbReference>
<dbReference type="SUPFAM" id="SSF46955">
    <property type="entry name" value="Putative DNA-binding domain"/>
    <property type="match status" value="1"/>
</dbReference>
<evidence type="ECO:0000256" key="4">
    <source>
        <dbReference type="ARBA" id="ARBA00022763"/>
    </source>
</evidence>
<dbReference type="InterPro" id="IPR000465">
    <property type="entry name" value="XPA/RAD14"/>
</dbReference>
<dbReference type="EMBL" id="GEZM01095985">
    <property type="protein sequence ID" value="JAV55224.1"/>
    <property type="molecule type" value="Transcribed_RNA"/>
</dbReference>
<evidence type="ECO:0000256" key="3">
    <source>
        <dbReference type="ARBA" id="ARBA00022723"/>
    </source>
</evidence>
<evidence type="ECO:0000313" key="11">
    <source>
        <dbReference type="EMBL" id="JAV55224.1"/>
    </source>
</evidence>
<dbReference type="Pfam" id="PF01286">
    <property type="entry name" value="XPA_N"/>
    <property type="match status" value="1"/>
</dbReference>
<reference evidence="11" key="1">
    <citation type="journal article" date="2016" name="Sci. Rep.">
        <title>Molecular characterization of firefly nuptial gifts: a multi-omics approach sheds light on postcopulatory sexual selection.</title>
        <authorList>
            <person name="Al-Wathiqui N."/>
            <person name="Fallon T.R."/>
            <person name="South A."/>
            <person name="Weng J.K."/>
            <person name="Lewis S.M."/>
        </authorList>
    </citation>
    <scope>NUCLEOTIDE SEQUENCE</scope>
</reference>
<proteinExistence type="inferred from homology"/>
<keyword evidence="9" id="KW-0539">Nucleus</keyword>
<dbReference type="FunCoup" id="A0A1Y1K177">
    <property type="interactions" value="1281"/>
</dbReference>
<evidence type="ECO:0000259" key="10">
    <source>
        <dbReference type="Pfam" id="PF05181"/>
    </source>
</evidence>
<gene>
    <name evidence="12" type="ORF">PPYR_12045</name>
</gene>
<keyword evidence="6" id="KW-0862">Zinc</keyword>
<keyword evidence="5" id="KW-0863">Zinc-finger</keyword>
<accession>A0A1Y1K177</accession>
<keyword evidence="3" id="KW-0479">Metal-binding</keyword>
<dbReference type="Gene3D" id="3.90.530.10">
    <property type="entry name" value="XPA C-terminal domain"/>
    <property type="match status" value="1"/>
</dbReference>
<comment type="subcellular location">
    <subcellularLocation>
        <location evidence="1">Nucleus</location>
    </subcellularLocation>
</comment>